<dbReference type="KEGG" id="thao:NI17_019980"/>
<proteinExistence type="predicted"/>
<reference evidence="1" key="1">
    <citation type="submission" date="2020-10" db="EMBL/GenBank/DDBJ databases">
        <title>De novo genome project of the cellulose decomposer Thermobifida halotolerans type strain.</title>
        <authorList>
            <person name="Nagy I."/>
            <person name="Horvath B."/>
            <person name="Kukolya J."/>
            <person name="Nagy I."/>
            <person name="Orsini M."/>
        </authorList>
    </citation>
    <scope>NUCLEOTIDE SEQUENCE</scope>
    <source>
        <strain evidence="1">DSM 44931</strain>
    </source>
</reference>
<accession>A0A399FWK3</accession>
<keyword evidence="2" id="KW-1185">Reference proteome</keyword>
<dbReference type="RefSeq" id="WP_068693084.1">
    <property type="nucleotide sequence ID" value="NZ_CP063196.1"/>
</dbReference>
<gene>
    <name evidence="1" type="ORF">NI17_019980</name>
</gene>
<dbReference type="AlphaFoldDB" id="A0A399FWK3"/>
<evidence type="ECO:0000313" key="2">
    <source>
        <dbReference type="Proteomes" id="UP000265719"/>
    </source>
</evidence>
<dbReference type="Proteomes" id="UP000265719">
    <property type="component" value="Chromosome"/>
</dbReference>
<organism evidence="1 2">
    <name type="scientific">Thermobifida halotolerans</name>
    <dbReference type="NCBI Taxonomy" id="483545"/>
    <lineage>
        <taxon>Bacteria</taxon>
        <taxon>Bacillati</taxon>
        <taxon>Actinomycetota</taxon>
        <taxon>Actinomycetes</taxon>
        <taxon>Streptosporangiales</taxon>
        <taxon>Nocardiopsidaceae</taxon>
        <taxon>Thermobifida</taxon>
    </lineage>
</organism>
<name>A0A399FWK3_9ACTN</name>
<dbReference type="OrthoDB" id="495805at2"/>
<protein>
    <submittedName>
        <fullName evidence="1">Uncharacterized protein</fullName>
    </submittedName>
</protein>
<evidence type="ECO:0000313" key="1">
    <source>
        <dbReference type="EMBL" id="UOE19014.1"/>
    </source>
</evidence>
<sequence>MAQETATRTRDEHYDVVSVLYHMLQEGDTVDRYIADAQEAGDDELVQFFREVQQVDRERAQRAKQLLKARL</sequence>
<dbReference type="EMBL" id="CP063196">
    <property type="protein sequence ID" value="UOE19014.1"/>
    <property type="molecule type" value="Genomic_DNA"/>
</dbReference>